<evidence type="ECO:0000256" key="1">
    <source>
        <dbReference type="ARBA" id="ARBA00004141"/>
    </source>
</evidence>
<comment type="function">
    <text evidence="12">Membrane-anchoring subunit of succinate dehydrogenase (SDH) that is involved in complex II of the mitochondrial electron transport chain and is responsible for transferring electrons from succinate to ubiquinone (coenzyme Q). SDH also oxidizes malate to the non-canonical enol form of oxaloacetate, enol-oxaloacetate. Enol-oxaloacetate, which is a potent inhibitor of the succinate dehydrogenase activity, is further isomerized into keto-oxaloacetate.</text>
</comment>
<dbReference type="PROSITE" id="PS01001">
    <property type="entry name" value="SDH_CYT_2"/>
    <property type="match status" value="1"/>
</dbReference>
<reference evidence="14" key="2">
    <citation type="submission" date="2025-09" db="UniProtKB">
        <authorList>
            <consortium name="Ensembl"/>
        </authorList>
    </citation>
    <scope>IDENTIFICATION</scope>
</reference>
<dbReference type="Ensembl" id="ENSCCRT00010116899.1">
    <property type="protein sequence ID" value="ENSCCRP00010105172.1"/>
    <property type="gene ID" value="ENSCCRG00010046347.1"/>
</dbReference>
<keyword evidence="6 13" id="KW-0812">Transmembrane</keyword>
<dbReference type="InterPro" id="IPR034804">
    <property type="entry name" value="SQR/QFR_C/D"/>
</dbReference>
<dbReference type="InterPro" id="IPR014314">
    <property type="entry name" value="Succ_DH_cytb556"/>
</dbReference>
<keyword evidence="15" id="KW-1185">Reference proteome</keyword>
<dbReference type="GO" id="GO:0006121">
    <property type="term" value="P:mitochondrial electron transport, succinate to ubiquinone"/>
    <property type="evidence" value="ECO:0007669"/>
    <property type="project" value="TreeGrafter"/>
</dbReference>
<evidence type="ECO:0000256" key="8">
    <source>
        <dbReference type="ARBA" id="ARBA00022989"/>
    </source>
</evidence>
<keyword evidence="5" id="KW-0349">Heme</keyword>
<dbReference type="Gene3D" id="1.20.5.540">
    <property type="entry name" value="Single helix bin"/>
    <property type="match status" value="1"/>
</dbReference>
<keyword evidence="10 13" id="KW-0472">Membrane</keyword>
<dbReference type="AlphaFoldDB" id="A0A8C1RDC8"/>
<dbReference type="CDD" id="cd03499">
    <property type="entry name" value="SQR_TypeC_SdhC"/>
    <property type="match status" value="1"/>
</dbReference>
<evidence type="ECO:0000256" key="11">
    <source>
        <dbReference type="ARBA" id="ARBA00045023"/>
    </source>
</evidence>
<accession>A0A8C1RDC8</accession>
<evidence type="ECO:0000256" key="4">
    <source>
        <dbReference type="ARBA" id="ARBA00014631"/>
    </source>
</evidence>
<dbReference type="FunFam" id="1.20.1300.10:FF:000006">
    <property type="entry name" value="Succinate dehydrogenase cytochrome b560 subunit, mitochondrial"/>
    <property type="match status" value="1"/>
</dbReference>
<comment type="subunit">
    <text evidence="3">Component of complex II composed of four subunits: the flavoprotein (FP) SDHA, iron-sulfur protein (IP) SDHB, and a cytochrome b560 composed of SDHC and SDHD.</text>
</comment>
<dbReference type="NCBIfam" id="TIGR02970">
    <property type="entry name" value="succ_dehyd_cytB"/>
    <property type="match status" value="1"/>
</dbReference>
<evidence type="ECO:0000256" key="7">
    <source>
        <dbReference type="ARBA" id="ARBA00022723"/>
    </source>
</evidence>
<comment type="subcellular location">
    <subcellularLocation>
        <location evidence="1">Membrane</location>
        <topology evidence="1">Multi-pass membrane protein</topology>
    </subcellularLocation>
</comment>
<dbReference type="Proteomes" id="UP000694427">
    <property type="component" value="Unplaced"/>
</dbReference>
<feature type="transmembrane region" description="Helical" evidence="13">
    <location>
        <begin position="80"/>
        <end position="97"/>
    </location>
</feature>
<evidence type="ECO:0000256" key="5">
    <source>
        <dbReference type="ARBA" id="ARBA00022617"/>
    </source>
</evidence>
<keyword evidence="8 13" id="KW-1133">Transmembrane helix</keyword>
<dbReference type="GO" id="GO:0005739">
    <property type="term" value="C:mitochondrion"/>
    <property type="evidence" value="ECO:0007669"/>
    <property type="project" value="GOC"/>
</dbReference>
<sequence>MCQYVVFLCSRTVARQGLCLSRSQFGVLYRHAVPMGTTAKEEMNKFWAKNTQLNRPVSPHVSIYKWSIPMMMSISHRGTGVALSSGISAFALAALVLPESYPYYLDLIHSMTFGPQFLAFSKFALAFPVAYHTFNGIRHLAWDLGKGFKIPEVYRSGYIVIALTVLTSIGLAAM</sequence>
<evidence type="ECO:0000256" key="3">
    <source>
        <dbReference type="ARBA" id="ARBA00011758"/>
    </source>
</evidence>
<evidence type="ECO:0000256" key="2">
    <source>
        <dbReference type="ARBA" id="ARBA00005163"/>
    </source>
</evidence>
<keyword evidence="9" id="KW-0408">Iron</keyword>
<dbReference type="SUPFAM" id="SSF81343">
    <property type="entry name" value="Fumarate reductase respiratory complex transmembrane subunits"/>
    <property type="match status" value="1"/>
</dbReference>
<evidence type="ECO:0000256" key="9">
    <source>
        <dbReference type="ARBA" id="ARBA00023004"/>
    </source>
</evidence>
<gene>
    <name evidence="14" type="primary">sdhc</name>
</gene>
<dbReference type="GO" id="GO:0046872">
    <property type="term" value="F:metal ion binding"/>
    <property type="evidence" value="ECO:0007669"/>
    <property type="project" value="UniProtKB-KW"/>
</dbReference>
<dbReference type="GO" id="GO:0006099">
    <property type="term" value="P:tricarboxylic acid cycle"/>
    <property type="evidence" value="ECO:0007669"/>
    <property type="project" value="InterPro"/>
</dbReference>
<name>A0A8C1RDC8_CYPCA</name>
<evidence type="ECO:0000313" key="14">
    <source>
        <dbReference type="Ensembl" id="ENSCCRP00010105172.1"/>
    </source>
</evidence>
<proteinExistence type="predicted"/>
<evidence type="ECO:0000256" key="13">
    <source>
        <dbReference type="SAM" id="Phobius"/>
    </source>
</evidence>
<feature type="transmembrane region" description="Helical" evidence="13">
    <location>
        <begin position="155"/>
        <end position="173"/>
    </location>
</feature>
<comment type="pathway">
    <text evidence="2">Carbohydrate metabolism; tricarboxylic acid cycle.</text>
</comment>
<evidence type="ECO:0000256" key="12">
    <source>
        <dbReference type="ARBA" id="ARBA00045847"/>
    </source>
</evidence>
<evidence type="ECO:0000256" key="10">
    <source>
        <dbReference type="ARBA" id="ARBA00023136"/>
    </source>
</evidence>
<dbReference type="PANTHER" id="PTHR10978:SF5">
    <property type="entry name" value="SUCCINATE DEHYDROGENASE CYTOCHROME B560 SUBUNIT, MITOCHONDRIAL"/>
    <property type="match status" value="1"/>
</dbReference>
<dbReference type="GO" id="GO:0016020">
    <property type="term" value="C:membrane"/>
    <property type="evidence" value="ECO:0007669"/>
    <property type="project" value="UniProtKB-SubCell"/>
</dbReference>
<dbReference type="InterPro" id="IPR000701">
    <property type="entry name" value="SuccDH_FuR_B_TM-su"/>
</dbReference>
<dbReference type="Gene3D" id="1.20.1300.10">
    <property type="entry name" value="Fumarate reductase/succinate dehydrogenase, transmembrane subunit"/>
    <property type="match status" value="1"/>
</dbReference>
<dbReference type="InterPro" id="IPR018495">
    <property type="entry name" value="Succ_DH_cyt_bsu_CS"/>
</dbReference>
<reference evidence="14" key="1">
    <citation type="submission" date="2025-08" db="UniProtKB">
        <authorList>
            <consortium name="Ensembl"/>
        </authorList>
    </citation>
    <scope>IDENTIFICATION</scope>
</reference>
<keyword evidence="7" id="KW-0479">Metal-binding</keyword>
<feature type="transmembrane region" description="Helical" evidence="13">
    <location>
        <begin position="117"/>
        <end position="134"/>
    </location>
</feature>
<dbReference type="PANTHER" id="PTHR10978">
    <property type="entry name" value="SUCCINATE DEHYDROGENASE CYTOCHROME B560 SUBUNIT"/>
    <property type="match status" value="1"/>
</dbReference>
<organism evidence="14 15">
    <name type="scientific">Cyprinus carpio</name>
    <name type="common">Common carp</name>
    <dbReference type="NCBI Taxonomy" id="7962"/>
    <lineage>
        <taxon>Eukaryota</taxon>
        <taxon>Metazoa</taxon>
        <taxon>Chordata</taxon>
        <taxon>Craniata</taxon>
        <taxon>Vertebrata</taxon>
        <taxon>Euteleostomi</taxon>
        <taxon>Actinopterygii</taxon>
        <taxon>Neopterygii</taxon>
        <taxon>Teleostei</taxon>
        <taxon>Ostariophysi</taxon>
        <taxon>Cypriniformes</taxon>
        <taxon>Cyprinidae</taxon>
        <taxon>Cyprininae</taxon>
        <taxon>Cyprinus</taxon>
    </lineage>
</organism>
<protein>
    <recommendedName>
        <fullName evidence="4">Succinate dehydrogenase cytochrome b560 subunit, mitochondrial</fullName>
    </recommendedName>
    <alternativeName>
        <fullName evidence="11">Malate dehydrogenase [quinone] cytochrome b560 subunit</fullName>
    </alternativeName>
</protein>
<evidence type="ECO:0000313" key="15">
    <source>
        <dbReference type="Proteomes" id="UP000694427"/>
    </source>
</evidence>
<dbReference type="PROSITE" id="PS01000">
    <property type="entry name" value="SDH_CYT_1"/>
    <property type="match status" value="1"/>
</dbReference>
<dbReference type="GO" id="GO:0009055">
    <property type="term" value="F:electron transfer activity"/>
    <property type="evidence" value="ECO:0007669"/>
    <property type="project" value="InterPro"/>
</dbReference>
<evidence type="ECO:0000256" key="6">
    <source>
        <dbReference type="ARBA" id="ARBA00022692"/>
    </source>
</evidence>
<dbReference type="Pfam" id="PF01127">
    <property type="entry name" value="Sdh_cyt"/>
    <property type="match status" value="1"/>
</dbReference>